<feature type="domain" description="Uracil-DNA glycosylase-like" evidence="6">
    <location>
        <begin position="78"/>
        <end position="249"/>
    </location>
</feature>
<evidence type="ECO:0000256" key="4">
    <source>
        <dbReference type="ARBA" id="ARBA00023125"/>
    </source>
</evidence>
<dbReference type="GO" id="GO:0000703">
    <property type="term" value="F:oxidized pyrimidine nucleobase lesion DNA N-glycosylase activity"/>
    <property type="evidence" value="ECO:0007669"/>
    <property type="project" value="TreeGrafter"/>
</dbReference>
<dbReference type="GO" id="GO:0017065">
    <property type="term" value="F:single-strand selective uracil DNA N-glycosylase activity"/>
    <property type="evidence" value="ECO:0007669"/>
    <property type="project" value="InterPro"/>
</dbReference>
<keyword evidence="5" id="KW-0234">DNA repair</keyword>
<accession>A0A5B8YDL7</accession>
<dbReference type="FunFam" id="3.40.470.10:FF:000005">
    <property type="entry name" value="Single-strand selective monofunctional uracil DNA glycosylase"/>
    <property type="match status" value="1"/>
</dbReference>
<dbReference type="EMBL" id="CP041186">
    <property type="protein sequence ID" value="QDG53114.1"/>
    <property type="molecule type" value="Genomic_DNA"/>
</dbReference>
<protein>
    <submittedName>
        <fullName evidence="7">Single-stranded DNA-binding protein</fullName>
    </submittedName>
</protein>
<reference evidence="7 8" key="1">
    <citation type="submission" date="2019-06" db="EMBL/GenBank/DDBJ databases">
        <title>Persicimonas caeni gen. nov., sp. nov., a predatory bacterium isolated from solar saltern.</title>
        <authorList>
            <person name="Wang S."/>
        </authorList>
    </citation>
    <scope>NUCLEOTIDE SEQUENCE [LARGE SCALE GENOMIC DNA]</scope>
    <source>
        <strain evidence="7 8">YN101</strain>
    </source>
</reference>
<dbReference type="GO" id="GO:0006284">
    <property type="term" value="P:base-excision repair"/>
    <property type="evidence" value="ECO:0007669"/>
    <property type="project" value="InterPro"/>
</dbReference>
<evidence type="ECO:0000256" key="5">
    <source>
        <dbReference type="ARBA" id="ARBA00023204"/>
    </source>
</evidence>
<accession>A0A4Y6PXP9</accession>
<gene>
    <name evidence="7" type="ORF">FIV42_20920</name>
</gene>
<proteinExistence type="inferred from homology"/>
<sequence>MTAAVLWIERIERTENRVHLCEESLVVSSRLIEISEALQEAVASMEFAEPVTDVYHPLEYAKPLHDAYLETYGAKTPREVLLVGMNPGPWGMAQTGVPFGDVDFVGEWMGLEAPVGKPENEHPKRPIDGLDCPRNEVSGSRLWGWARERYGEASNFFERYFVHNYCPLLFLEESGRNRTPNKLKADERRELFEPCDEALRQLVDYFEPDYVIGVGAFATKRVKKALKSYEGEKPVIGRILHPSPASPKANRGWAEQAENELREVGVEL</sequence>
<evidence type="ECO:0000313" key="7">
    <source>
        <dbReference type="EMBL" id="QDG53114.1"/>
    </source>
</evidence>
<evidence type="ECO:0000313" key="8">
    <source>
        <dbReference type="Proteomes" id="UP000315995"/>
    </source>
</evidence>
<dbReference type="InterPro" id="IPR039134">
    <property type="entry name" value="SMUG1"/>
</dbReference>
<dbReference type="Pfam" id="PF03167">
    <property type="entry name" value="UDG"/>
    <property type="match status" value="1"/>
</dbReference>
<dbReference type="PANTHER" id="PTHR13235">
    <property type="entry name" value="SINGLE-STRAND SELECTIVE MONOFUNCTIONAL URACIL DNA GLYCOSYLASE"/>
    <property type="match status" value="1"/>
</dbReference>
<keyword evidence="3" id="KW-0378">Hydrolase</keyword>
<dbReference type="SUPFAM" id="SSF52141">
    <property type="entry name" value="Uracil-DNA glycosylase-like"/>
    <property type="match status" value="1"/>
</dbReference>
<dbReference type="CDD" id="cd19374">
    <property type="entry name" value="UDG-F3_SMUG1-like"/>
    <property type="match status" value="1"/>
</dbReference>
<keyword evidence="4 7" id="KW-0238">DNA-binding</keyword>
<dbReference type="OrthoDB" id="267598at2"/>
<comment type="similarity">
    <text evidence="1">Belongs to the uracil-DNA glycosylase (UDG) superfamily. SMUG1 family.</text>
</comment>
<dbReference type="PANTHER" id="PTHR13235:SF2">
    <property type="entry name" value="SINGLE-STRAND SELECTIVE MONOFUNCTIONAL URACIL DNA GLYCOSYLASE"/>
    <property type="match status" value="1"/>
</dbReference>
<dbReference type="InterPro" id="IPR036895">
    <property type="entry name" value="Uracil-DNA_glycosylase-like_sf"/>
</dbReference>
<name>A0A4Y6PXP9_PERCE</name>
<evidence type="ECO:0000259" key="6">
    <source>
        <dbReference type="Pfam" id="PF03167"/>
    </source>
</evidence>
<dbReference type="InterPro" id="IPR005122">
    <property type="entry name" value="Uracil-DNA_glycosylase-like"/>
</dbReference>
<dbReference type="AlphaFoldDB" id="A0A4Y6PXP9"/>
<organism evidence="7 8">
    <name type="scientific">Persicimonas caeni</name>
    <dbReference type="NCBI Taxonomy" id="2292766"/>
    <lineage>
        <taxon>Bacteria</taxon>
        <taxon>Deltaproteobacteria</taxon>
        <taxon>Bradymonadales</taxon>
        <taxon>Bradymonadaceae</taxon>
        <taxon>Persicimonas</taxon>
    </lineage>
</organism>
<dbReference type="Proteomes" id="UP000315995">
    <property type="component" value="Chromosome"/>
</dbReference>
<evidence type="ECO:0000256" key="3">
    <source>
        <dbReference type="ARBA" id="ARBA00022801"/>
    </source>
</evidence>
<evidence type="ECO:0000256" key="1">
    <source>
        <dbReference type="ARBA" id="ARBA00007889"/>
    </source>
</evidence>
<dbReference type="GO" id="GO:0003677">
    <property type="term" value="F:DNA binding"/>
    <property type="evidence" value="ECO:0007669"/>
    <property type="project" value="UniProtKB-KW"/>
</dbReference>
<dbReference type="Gene3D" id="3.40.470.10">
    <property type="entry name" value="Uracil-DNA glycosylase-like domain"/>
    <property type="match status" value="1"/>
</dbReference>
<keyword evidence="2" id="KW-0227">DNA damage</keyword>
<evidence type="ECO:0000256" key="2">
    <source>
        <dbReference type="ARBA" id="ARBA00022763"/>
    </source>
</evidence>
<keyword evidence="8" id="KW-1185">Reference proteome</keyword>